<evidence type="ECO:0000313" key="10">
    <source>
        <dbReference type="EMBL" id="OJD35989.1"/>
    </source>
</evidence>
<keyword evidence="11" id="KW-1185">Reference proteome</keyword>
<accession>A0A1J9S8S6</accession>
<keyword evidence="6 8" id="KW-0408">Iron</keyword>
<organism evidence="10 11">
    <name type="scientific">Diplodia corticola</name>
    <dbReference type="NCBI Taxonomy" id="236234"/>
    <lineage>
        <taxon>Eukaryota</taxon>
        <taxon>Fungi</taxon>
        <taxon>Dikarya</taxon>
        <taxon>Ascomycota</taxon>
        <taxon>Pezizomycotina</taxon>
        <taxon>Dothideomycetes</taxon>
        <taxon>Dothideomycetes incertae sedis</taxon>
        <taxon>Botryosphaeriales</taxon>
        <taxon>Botryosphaeriaceae</taxon>
        <taxon>Diplodia</taxon>
    </lineage>
</organism>
<evidence type="ECO:0000256" key="2">
    <source>
        <dbReference type="ARBA" id="ARBA00010617"/>
    </source>
</evidence>
<dbReference type="Pfam" id="PF00067">
    <property type="entry name" value="p450"/>
    <property type="match status" value="1"/>
</dbReference>
<evidence type="ECO:0000256" key="5">
    <source>
        <dbReference type="ARBA" id="ARBA00023002"/>
    </source>
</evidence>
<evidence type="ECO:0000313" key="11">
    <source>
        <dbReference type="Proteomes" id="UP000183809"/>
    </source>
</evidence>
<evidence type="ECO:0000256" key="6">
    <source>
        <dbReference type="ARBA" id="ARBA00023004"/>
    </source>
</evidence>
<comment type="caution">
    <text evidence="10">The sequence shown here is derived from an EMBL/GenBank/DDBJ whole genome shotgun (WGS) entry which is preliminary data.</text>
</comment>
<dbReference type="OrthoDB" id="1844152at2759"/>
<dbReference type="STRING" id="236234.A0A1J9S8S6"/>
<dbReference type="GO" id="GO:0004497">
    <property type="term" value="F:monooxygenase activity"/>
    <property type="evidence" value="ECO:0007669"/>
    <property type="project" value="UniProtKB-KW"/>
</dbReference>
<dbReference type="SUPFAM" id="SSF48264">
    <property type="entry name" value="Cytochrome P450"/>
    <property type="match status" value="1"/>
</dbReference>
<dbReference type="GO" id="GO:0016705">
    <property type="term" value="F:oxidoreductase activity, acting on paired donors, with incorporation or reduction of molecular oxygen"/>
    <property type="evidence" value="ECO:0007669"/>
    <property type="project" value="InterPro"/>
</dbReference>
<gene>
    <name evidence="10" type="ORF">BKCO1_14000135</name>
</gene>
<comment type="similarity">
    <text evidence="2">Belongs to the cytochrome P450 family.</text>
</comment>
<dbReference type="PANTHER" id="PTHR46206:SF2">
    <property type="entry name" value="CYTOCHROME P450 MONOOXYGENASE AUSG-RELATED"/>
    <property type="match status" value="1"/>
</dbReference>
<evidence type="ECO:0000256" key="3">
    <source>
        <dbReference type="ARBA" id="ARBA00022617"/>
    </source>
</evidence>
<dbReference type="InterPro" id="IPR001128">
    <property type="entry name" value="Cyt_P450"/>
</dbReference>
<dbReference type="InterPro" id="IPR002403">
    <property type="entry name" value="Cyt_P450_E_grp-IV"/>
</dbReference>
<dbReference type="Gene3D" id="1.10.630.10">
    <property type="entry name" value="Cytochrome P450"/>
    <property type="match status" value="1"/>
</dbReference>
<dbReference type="GO" id="GO:0020037">
    <property type="term" value="F:heme binding"/>
    <property type="evidence" value="ECO:0007669"/>
    <property type="project" value="InterPro"/>
</dbReference>
<evidence type="ECO:0000256" key="9">
    <source>
        <dbReference type="SAM" id="MobiDB-lite"/>
    </source>
</evidence>
<reference evidence="10 11" key="1">
    <citation type="submission" date="2016-10" db="EMBL/GenBank/DDBJ databases">
        <title>Proteomics and genomics reveal pathogen-plant mechanisms compatible with a hemibiotrophic lifestyle of Diplodia corticola.</title>
        <authorList>
            <person name="Fernandes I."/>
            <person name="De Jonge R."/>
            <person name="Van De Peer Y."/>
            <person name="Devreese B."/>
            <person name="Alves A."/>
            <person name="Esteves A.C."/>
        </authorList>
    </citation>
    <scope>NUCLEOTIDE SEQUENCE [LARGE SCALE GENOMIC DNA]</scope>
    <source>
        <strain evidence="10 11">CBS 112549</strain>
    </source>
</reference>
<evidence type="ECO:0000256" key="1">
    <source>
        <dbReference type="ARBA" id="ARBA00001971"/>
    </source>
</evidence>
<keyword evidence="3 8" id="KW-0349">Heme</keyword>
<feature type="region of interest" description="Disordered" evidence="9">
    <location>
        <begin position="271"/>
        <end position="304"/>
    </location>
</feature>
<dbReference type="AlphaFoldDB" id="A0A1J9S8S6"/>
<name>A0A1J9S8S6_9PEZI</name>
<dbReference type="GeneID" id="31011305"/>
<dbReference type="PRINTS" id="PR00465">
    <property type="entry name" value="EP450IV"/>
</dbReference>
<dbReference type="Proteomes" id="UP000183809">
    <property type="component" value="Unassembled WGS sequence"/>
</dbReference>
<sequence length="548" mass="60740">MAIASLLSSFSSSVREAPLAFSLGASIVLLTLAWCWAKDELPYSGFPVVGKEKGEWLNTKAKMRYVMNANTILKQGLEKYKRPFQILASHGPVIVLPPTMTDEIRNDDRLSFLKSAQTLFLPQYPGLEIFHNDIETHKIVLTVIKQSLTQSLNSMTPILAAEIHSTLQTLLPLPATTKDSTSTFTPIRLATLTPTMAARLSARAFLGAPLCHDPAWLDISVTYAINALGAVQALRSWPAFLRPLVHKWFVPQLRVLREQIATARGIVGPEMRKRRAERAERAKRRGVEGEKEEGGGGGGEGAAARPMDALEWMAVQAEREGRADVFDATLAQVLLSFVSIHTTSGTLLGLMYDVVGAGWADALRSEVVDVLREEGGWSKNALYRMKLMDSCLKESQRLHPMNSLFMNREVTAPVTLSDGTRLPVGAIIGIPTFPMHDPDTALYDNPGVFDGARFLKLRETDNDTKWQFVTTSPEHFGFGHGKQACPGRFFASNEIKIIMAHLLLMFDWKFEAGDEPKKLSLVECEFVPDVEQKIWVKPRVPEVDLGAF</sequence>
<keyword evidence="4 8" id="KW-0479">Metal-binding</keyword>
<feature type="binding site" description="axial binding residue" evidence="8">
    <location>
        <position position="485"/>
    </location>
    <ligand>
        <name>heme</name>
        <dbReference type="ChEBI" id="CHEBI:30413"/>
    </ligand>
    <ligandPart>
        <name>Fe</name>
        <dbReference type="ChEBI" id="CHEBI:18248"/>
    </ligandPart>
</feature>
<dbReference type="CDD" id="cd11041">
    <property type="entry name" value="CYP503A1-like"/>
    <property type="match status" value="1"/>
</dbReference>
<proteinExistence type="inferred from homology"/>
<evidence type="ECO:0000256" key="4">
    <source>
        <dbReference type="ARBA" id="ARBA00022723"/>
    </source>
</evidence>
<protein>
    <submittedName>
        <fullName evidence="10">Cytochrome p450</fullName>
    </submittedName>
</protein>
<dbReference type="RefSeq" id="XP_020132249.1">
    <property type="nucleotide sequence ID" value="XM_020271046.1"/>
</dbReference>
<dbReference type="GO" id="GO:0005506">
    <property type="term" value="F:iron ion binding"/>
    <property type="evidence" value="ECO:0007669"/>
    <property type="project" value="InterPro"/>
</dbReference>
<evidence type="ECO:0000256" key="7">
    <source>
        <dbReference type="ARBA" id="ARBA00023033"/>
    </source>
</evidence>
<evidence type="ECO:0000256" key="8">
    <source>
        <dbReference type="PIRSR" id="PIRSR602403-1"/>
    </source>
</evidence>
<dbReference type="InterPro" id="IPR036396">
    <property type="entry name" value="Cyt_P450_sf"/>
</dbReference>
<keyword evidence="5" id="KW-0560">Oxidoreductase</keyword>
<dbReference type="PANTHER" id="PTHR46206">
    <property type="entry name" value="CYTOCHROME P450"/>
    <property type="match status" value="1"/>
</dbReference>
<keyword evidence="7" id="KW-0503">Monooxygenase</keyword>
<comment type="cofactor">
    <cofactor evidence="1 8">
        <name>heme</name>
        <dbReference type="ChEBI" id="CHEBI:30413"/>
    </cofactor>
</comment>
<dbReference type="EMBL" id="MNUE01000014">
    <property type="protein sequence ID" value="OJD35989.1"/>
    <property type="molecule type" value="Genomic_DNA"/>
</dbReference>
<feature type="compositionally biased region" description="Basic and acidic residues" evidence="9">
    <location>
        <begin position="277"/>
        <end position="294"/>
    </location>
</feature>